<dbReference type="PANTHER" id="PTHR43792:SF13">
    <property type="entry name" value="ACETYLTRANSFERASE"/>
    <property type="match status" value="1"/>
</dbReference>
<dbReference type="InterPro" id="IPR000182">
    <property type="entry name" value="GNAT_dom"/>
</dbReference>
<dbReference type="PANTHER" id="PTHR43792">
    <property type="entry name" value="GNAT FAMILY, PUTATIVE (AFU_ORTHOLOGUE AFUA_3G00765)-RELATED-RELATED"/>
    <property type="match status" value="1"/>
</dbReference>
<dbReference type="SUPFAM" id="SSF55729">
    <property type="entry name" value="Acyl-CoA N-acyltransferases (Nat)"/>
    <property type="match status" value="1"/>
</dbReference>
<organism evidence="2 3">
    <name type="scientific">Larkinella terrae</name>
    <dbReference type="NCBI Taxonomy" id="2025311"/>
    <lineage>
        <taxon>Bacteria</taxon>
        <taxon>Pseudomonadati</taxon>
        <taxon>Bacteroidota</taxon>
        <taxon>Cytophagia</taxon>
        <taxon>Cytophagales</taxon>
        <taxon>Spirosomataceae</taxon>
        <taxon>Larkinella</taxon>
    </lineage>
</organism>
<dbReference type="EMBL" id="WJXZ01000007">
    <property type="protein sequence ID" value="MRS62313.1"/>
    <property type="molecule type" value="Genomic_DNA"/>
</dbReference>
<gene>
    <name evidence="2" type="ORF">GJJ30_13515</name>
</gene>
<dbReference type="PROSITE" id="PS51186">
    <property type="entry name" value="GNAT"/>
    <property type="match status" value="1"/>
</dbReference>
<comment type="caution">
    <text evidence="2">The sequence shown here is derived from an EMBL/GenBank/DDBJ whole genome shotgun (WGS) entry which is preliminary data.</text>
</comment>
<evidence type="ECO:0000313" key="2">
    <source>
        <dbReference type="EMBL" id="MRS62313.1"/>
    </source>
</evidence>
<evidence type="ECO:0000313" key="3">
    <source>
        <dbReference type="Proteomes" id="UP000441754"/>
    </source>
</evidence>
<feature type="domain" description="N-acetyltransferase" evidence="1">
    <location>
        <begin position="53"/>
        <end position="194"/>
    </location>
</feature>
<dbReference type="Gene3D" id="3.40.630.30">
    <property type="match status" value="1"/>
</dbReference>
<protein>
    <submittedName>
        <fullName evidence="2">GNAT family N-acetyltransferase</fullName>
    </submittedName>
</protein>
<proteinExistence type="predicted"/>
<accession>A0A7K0EKD5</accession>
<evidence type="ECO:0000259" key="1">
    <source>
        <dbReference type="PROSITE" id="PS51186"/>
    </source>
</evidence>
<dbReference type="Pfam" id="PF13302">
    <property type="entry name" value="Acetyltransf_3"/>
    <property type="match status" value="1"/>
</dbReference>
<dbReference type="InterPro" id="IPR016181">
    <property type="entry name" value="Acyl_CoA_acyltransferase"/>
</dbReference>
<reference evidence="2 3" key="1">
    <citation type="journal article" date="2018" name="Antonie Van Leeuwenhoek">
        <title>Larkinella terrae sp. nov., isolated from soil on Jeju Island, South Korea.</title>
        <authorList>
            <person name="Ten L.N."/>
            <person name="Jeon J."/>
            <person name="Park S.J."/>
            <person name="Park S."/>
            <person name="Lee S.Y."/>
            <person name="Kim M.K."/>
            <person name="Jung H.Y."/>
        </authorList>
    </citation>
    <scope>NUCLEOTIDE SEQUENCE [LARGE SCALE GENOMIC DNA]</scope>
    <source>
        <strain evidence="2 3">KCTC 52001</strain>
    </source>
</reference>
<dbReference type="AlphaFoldDB" id="A0A7K0EKD5"/>
<name>A0A7K0EKD5_9BACT</name>
<dbReference type="OrthoDB" id="9811523at2"/>
<dbReference type="Proteomes" id="UP000441754">
    <property type="component" value="Unassembled WGS sequence"/>
</dbReference>
<sequence>MVMRFFIVFIFNRLSVTSMTSLISNRLQIIPLSLSDLEQLSISRAALETARCLDLSHFELKADARFMAEFDEALAHFVIPNLIAHPDRWVWYTHWLVVHRELNLTIGGLGMAGPPDADGQIMIGYFMDRKFEGKGYTTEAVNCFLDWIFEQPDVKTVIADTLREFNASQRVLQKTGFTFVGEVEEGVRWRKSRPDHPVQV</sequence>
<keyword evidence="3" id="KW-1185">Reference proteome</keyword>
<keyword evidence="2" id="KW-0808">Transferase</keyword>
<dbReference type="InterPro" id="IPR051531">
    <property type="entry name" value="N-acetyltransferase"/>
</dbReference>
<dbReference type="GO" id="GO:0016747">
    <property type="term" value="F:acyltransferase activity, transferring groups other than amino-acyl groups"/>
    <property type="evidence" value="ECO:0007669"/>
    <property type="project" value="InterPro"/>
</dbReference>